<dbReference type="InterPro" id="IPR008593">
    <property type="entry name" value="Dam_MeTrfase"/>
</dbReference>
<organism evidence="1 2">
    <name type="scientific">Cymbomonas tetramitiformis</name>
    <dbReference type="NCBI Taxonomy" id="36881"/>
    <lineage>
        <taxon>Eukaryota</taxon>
        <taxon>Viridiplantae</taxon>
        <taxon>Chlorophyta</taxon>
        <taxon>Pyramimonadophyceae</taxon>
        <taxon>Pyramimonadales</taxon>
        <taxon>Pyramimonadaceae</taxon>
        <taxon>Cymbomonas</taxon>
    </lineage>
</organism>
<gene>
    <name evidence="1" type="ORF">CYMTET_29926</name>
</gene>
<name>A0AAE0KUP1_9CHLO</name>
<proteinExistence type="predicted"/>
<sequence>MKVFFQQLRLFQQAEHFLLDRDAWKIGDGVVARSETRWGPFDWEACADAHGENSQLRRLLSVRDGFVLQDWKGKHIFYCNPPFSKILAIVLHFLKEKRAQPVDTAVMFVLPFWTDYPFWKLVLRYLGVFHIQDEFRFPAGSRMFASPTGKKGRRRDCGPTKWAVGIAKCPLGIVPGLYD</sequence>
<evidence type="ECO:0000313" key="1">
    <source>
        <dbReference type="EMBL" id="KAK3261155.1"/>
    </source>
</evidence>
<protein>
    <submittedName>
        <fullName evidence="1">Uncharacterized protein</fullName>
    </submittedName>
</protein>
<evidence type="ECO:0000313" key="2">
    <source>
        <dbReference type="Proteomes" id="UP001190700"/>
    </source>
</evidence>
<comment type="caution">
    <text evidence="1">The sequence shown here is derived from an EMBL/GenBank/DDBJ whole genome shotgun (WGS) entry which is preliminary data.</text>
</comment>
<keyword evidence="2" id="KW-1185">Reference proteome</keyword>
<accession>A0AAE0KUP1</accession>
<reference evidence="1 2" key="1">
    <citation type="journal article" date="2015" name="Genome Biol. Evol.">
        <title>Comparative Genomics of a Bacterivorous Green Alga Reveals Evolutionary Causalities and Consequences of Phago-Mixotrophic Mode of Nutrition.</title>
        <authorList>
            <person name="Burns J.A."/>
            <person name="Paasch A."/>
            <person name="Narechania A."/>
            <person name="Kim E."/>
        </authorList>
    </citation>
    <scope>NUCLEOTIDE SEQUENCE [LARGE SCALE GENOMIC DNA]</scope>
    <source>
        <strain evidence="1 2">PLY_AMNH</strain>
    </source>
</reference>
<dbReference type="GO" id="GO:0009007">
    <property type="term" value="F:site-specific DNA-methyltransferase (adenine-specific) activity"/>
    <property type="evidence" value="ECO:0007669"/>
    <property type="project" value="InterPro"/>
</dbReference>
<dbReference type="AlphaFoldDB" id="A0AAE0KUP1"/>
<dbReference type="Proteomes" id="UP001190700">
    <property type="component" value="Unassembled WGS sequence"/>
</dbReference>
<dbReference type="GO" id="GO:0009307">
    <property type="term" value="P:DNA restriction-modification system"/>
    <property type="evidence" value="ECO:0007669"/>
    <property type="project" value="InterPro"/>
</dbReference>
<dbReference type="Pfam" id="PF05869">
    <property type="entry name" value="Dam"/>
    <property type="match status" value="1"/>
</dbReference>
<dbReference type="GO" id="GO:0003677">
    <property type="term" value="F:DNA binding"/>
    <property type="evidence" value="ECO:0007669"/>
    <property type="project" value="InterPro"/>
</dbReference>
<dbReference type="EMBL" id="LGRX02017108">
    <property type="protein sequence ID" value="KAK3261155.1"/>
    <property type="molecule type" value="Genomic_DNA"/>
</dbReference>